<dbReference type="Proteomes" id="UP000887577">
    <property type="component" value="Unplaced"/>
</dbReference>
<dbReference type="GO" id="GO:0045292">
    <property type="term" value="P:mRNA cis splicing, via spliceosome"/>
    <property type="evidence" value="ECO:0007669"/>
    <property type="project" value="InterPro"/>
</dbReference>
<dbReference type="InterPro" id="IPR035563">
    <property type="entry name" value="SF3As1_ubi"/>
</dbReference>
<dbReference type="PANTHER" id="PTHR15316">
    <property type="entry name" value="SPLICEOSOME ASSOCIATED PROTEIN 114/SWAP SPLICING FACTOR-RELATED"/>
    <property type="match status" value="1"/>
</dbReference>
<evidence type="ECO:0000256" key="4">
    <source>
        <dbReference type="ARBA" id="ARBA00022737"/>
    </source>
</evidence>
<dbReference type="PROSITE" id="PS50128">
    <property type="entry name" value="SURP"/>
    <property type="match status" value="2"/>
</dbReference>
<evidence type="ECO:0000313" key="11">
    <source>
        <dbReference type="WBParaSite" id="PSU_v2.g288.t1"/>
    </source>
</evidence>
<protein>
    <submittedName>
        <fullName evidence="11">Splicing factor 3A subunit 1</fullName>
    </submittedName>
</protein>
<dbReference type="Pfam" id="PF12230">
    <property type="entry name" value="PRP21_like_P"/>
    <property type="match status" value="1"/>
</dbReference>
<evidence type="ECO:0000256" key="2">
    <source>
        <dbReference type="ARBA" id="ARBA00022664"/>
    </source>
</evidence>
<name>A0A914YRS9_9BILA</name>
<dbReference type="Gene3D" id="1.10.10.790">
    <property type="entry name" value="Surp module"/>
    <property type="match status" value="2"/>
</dbReference>
<keyword evidence="6" id="KW-0539">Nucleus</keyword>
<evidence type="ECO:0000259" key="8">
    <source>
        <dbReference type="PROSITE" id="PS50053"/>
    </source>
</evidence>
<dbReference type="Gene3D" id="3.10.20.90">
    <property type="entry name" value="Phosphatidylinositol 3-kinase Catalytic Subunit, Chain A, domain 1"/>
    <property type="match status" value="1"/>
</dbReference>
<keyword evidence="2" id="KW-0507">mRNA processing</keyword>
<dbReference type="GO" id="GO:0005686">
    <property type="term" value="C:U2 snRNP"/>
    <property type="evidence" value="ECO:0007669"/>
    <property type="project" value="TreeGrafter"/>
</dbReference>
<dbReference type="SMART" id="SM00648">
    <property type="entry name" value="SWAP"/>
    <property type="match status" value="2"/>
</dbReference>
<dbReference type="GO" id="GO:0003723">
    <property type="term" value="F:RNA binding"/>
    <property type="evidence" value="ECO:0007669"/>
    <property type="project" value="InterPro"/>
</dbReference>
<keyword evidence="5" id="KW-0508">mRNA splicing</keyword>
<feature type="domain" description="Ubiquitin-like" evidence="8">
    <location>
        <begin position="615"/>
        <end position="697"/>
    </location>
</feature>
<keyword evidence="10" id="KW-1185">Reference proteome</keyword>
<proteinExistence type="predicted"/>
<evidence type="ECO:0000256" key="3">
    <source>
        <dbReference type="ARBA" id="ARBA00022728"/>
    </source>
</evidence>
<evidence type="ECO:0000259" key="9">
    <source>
        <dbReference type="PROSITE" id="PS50128"/>
    </source>
</evidence>
<dbReference type="InterPro" id="IPR000061">
    <property type="entry name" value="Surp"/>
</dbReference>
<sequence>MVATNGTAVVQRVSNREEDSMNLEPSLSGKEIIGIIYPPPDIRTIVDKTAAFVAKHGVEFENKIKEKEALNPKFSFLSPTDPYHAYYKHKVKEGENNESNGISAPAVLHGGAQAPEAVVQHIREKEFVPTEPPKNFEFTADPSTINGFDLDVLRLTALFVARNGRQFLTSLMNKEIRNFQFDFLKPQHSNFPYFTKLVEQYSKVILPPQDVDVELSKSSGFDKVMEDVKYRVAWEKHQKAIKDRANEESERERVAYAQIDWHDFVVVQTVDYQPSETSNLPPLCTPKDVGTRILLQQREEQKAAHEDVEMEVESESEEEETSEPEENEVNRDADGFAVPKPKQYRAPYQVHQPAPSAEISEDVIVRDYDPRKAKAAAKPKLADQYIISPLTNERIPASKLEEHVRYNTVDPQYKVQRDREMMERVEEDPTNASGTEISRNISKLAERRTDIFGVGEKGIEQTVIGKKLGEEERAAPRMEPKNIWDGQQSTIDATTRAAQQDVTMQQQINDLQKMHGLEATKKDAPMLPPPPPQGQIQGVGRLLNVPLGAPPLMGMPSGFIPPPAPFGMIPGGPPRFIPPPPHVQDAFNQPPAKRARVEDDLIPAGLWMQKVNGDINILASLPNASEWNCTARQEQLPLDITSLVSHLKTVIQDKSGIPASKQKLQYDGMFLKDTNSLAYYNMNNNSVIAVQVKERGGRKK</sequence>
<dbReference type="InterPro" id="IPR045146">
    <property type="entry name" value="SF3A1"/>
</dbReference>
<dbReference type="Pfam" id="PF00240">
    <property type="entry name" value="ubiquitin"/>
    <property type="match status" value="1"/>
</dbReference>
<dbReference type="Pfam" id="PF01805">
    <property type="entry name" value="Surp"/>
    <property type="match status" value="2"/>
</dbReference>
<dbReference type="GO" id="GO:0000381">
    <property type="term" value="P:regulation of alternative mRNA splicing, via spliceosome"/>
    <property type="evidence" value="ECO:0007669"/>
    <property type="project" value="TreeGrafter"/>
</dbReference>
<dbReference type="FunFam" id="1.10.10.790:FF:000002">
    <property type="entry name" value="Splicing factor 3A subunit 1"/>
    <property type="match status" value="1"/>
</dbReference>
<dbReference type="CDD" id="cd01800">
    <property type="entry name" value="Ubl_SF3a120"/>
    <property type="match status" value="1"/>
</dbReference>
<dbReference type="AlphaFoldDB" id="A0A914YRS9"/>
<dbReference type="InterPro" id="IPR035967">
    <property type="entry name" value="SWAP/Surp_sf"/>
</dbReference>
<reference evidence="11" key="1">
    <citation type="submission" date="2022-11" db="UniProtKB">
        <authorList>
            <consortium name="WormBaseParasite"/>
        </authorList>
    </citation>
    <scope>IDENTIFICATION</scope>
</reference>
<feature type="domain" description="SURP motif" evidence="9">
    <location>
        <begin position="45"/>
        <end position="87"/>
    </location>
</feature>
<evidence type="ECO:0000256" key="5">
    <source>
        <dbReference type="ARBA" id="ARBA00023187"/>
    </source>
</evidence>
<feature type="region of interest" description="Disordered" evidence="7">
    <location>
        <begin position="299"/>
        <end position="339"/>
    </location>
</feature>
<dbReference type="SUPFAM" id="SSF54236">
    <property type="entry name" value="Ubiquitin-like"/>
    <property type="match status" value="1"/>
</dbReference>
<dbReference type="PROSITE" id="PS50053">
    <property type="entry name" value="UBIQUITIN_2"/>
    <property type="match status" value="1"/>
</dbReference>
<comment type="subcellular location">
    <subcellularLocation>
        <location evidence="1">Nucleus</location>
    </subcellularLocation>
</comment>
<evidence type="ECO:0000256" key="7">
    <source>
        <dbReference type="SAM" id="MobiDB-lite"/>
    </source>
</evidence>
<dbReference type="InterPro" id="IPR029071">
    <property type="entry name" value="Ubiquitin-like_domsf"/>
</dbReference>
<dbReference type="SUPFAM" id="SSF109905">
    <property type="entry name" value="Surp module (SWAP domain)"/>
    <property type="match status" value="2"/>
</dbReference>
<dbReference type="GO" id="GO:0071004">
    <property type="term" value="C:U2-type prespliceosome"/>
    <property type="evidence" value="ECO:0007669"/>
    <property type="project" value="TreeGrafter"/>
</dbReference>
<dbReference type="InterPro" id="IPR000626">
    <property type="entry name" value="Ubiquitin-like_dom"/>
</dbReference>
<dbReference type="InterPro" id="IPR022030">
    <property type="entry name" value="SF3A1_dom"/>
</dbReference>
<evidence type="ECO:0000256" key="6">
    <source>
        <dbReference type="ARBA" id="ARBA00023242"/>
    </source>
</evidence>
<feature type="domain" description="SURP motif" evidence="9">
    <location>
        <begin position="152"/>
        <end position="194"/>
    </location>
</feature>
<feature type="compositionally biased region" description="Acidic residues" evidence="7">
    <location>
        <begin position="308"/>
        <end position="327"/>
    </location>
</feature>
<dbReference type="FunFam" id="1.10.10.790:FF:000001">
    <property type="entry name" value="Splicing factor 3a, subunit 1"/>
    <property type="match status" value="1"/>
</dbReference>
<keyword evidence="4" id="KW-0677">Repeat</keyword>
<dbReference type="SMART" id="SM00213">
    <property type="entry name" value="UBQ"/>
    <property type="match status" value="1"/>
</dbReference>
<dbReference type="GO" id="GO:0071013">
    <property type="term" value="C:catalytic step 2 spliceosome"/>
    <property type="evidence" value="ECO:0007669"/>
    <property type="project" value="TreeGrafter"/>
</dbReference>
<dbReference type="PANTHER" id="PTHR15316:SF1">
    <property type="entry name" value="SPLICING FACTOR 3A SUBUNIT 1"/>
    <property type="match status" value="1"/>
</dbReference>
<keyword evidence="3" id="KW-0747">Spliceosome</keyword>
<organism evidence="10 11">
    <name type="scientific">Panagrolaimus superbus</name>
    <dbReference type="NCBI Taxonomy" id="310955"/>
    <lineage>
        <taxon>Eukaryota</taxon>
        <taxon>Metazoa</taxon>
        <taxon>Ecdysozoa</taxon>
        <taxon>Nematoda</taxon>
        <taxon>Chromadorea</taxon>
        <taxon>Rhabditida</taxon>
        <taxon>Tylenchina</taxon>
        <taxon>Panagrolaimomorpha</taxon>
        <taxon>Panagrolaimoidea</taxon>
        <taxon>Panagrolaimidae</taxon>
        <taxon>Panagrolaimus</taxon>
    </lineage>
</organism>
<evidence type="ECO:0000256" key="1">
    <source>
        <dbReference type="ARBA" id="ARBA00004123"/>
    </source>
</evidence>
<accession>A0A914YRS9</accession>
<evidence type="ECO:0000313" key="10">
    <source>
        <dbReference type="Proteomes" id="UP000887577"/>
    </source>
</evidence>
<dbReference type="WBParaSite" id="PSU_v2.g288.t1">
    <property type="protein sequence ID" value="PSU_v2.g288.t1"/>
    <property type="gene ID" value="PSU_v2.g288"/>
</dbReference>